<dbReference type="PANTHER" id="PTHR42909:SF1">
    <property type="entry name" value="CARBOHYDRATE KINASE PFKB DOMAIN-CONTAINING PROTEIN"/>
    <property type="match status" value="1"/>
</dbReference>
<feature type="binding site" evidence="6">
    <location>
        <begin position="141"/>
        <end position="143"/>
    </location>
    <ligand>
        <name>substrate</name>
    </ligand>
</feature>
<comment type="subunit">
    <text evidence="6">Homotrimer.</text>
</comment>
<proteinExistence type="inferred from homology"/>
<dbReference type="AlphaFoldDB" id="A0A2Z2J042"/>
<dbReference type="InterPro" id="IPR022830">
    <property type="entry name" value="Indigdn_synthA-like"/>
</dbReference>
<comment type="cofactor">
    <cofactor evidence="6">
        <name>Mn(2+)</name>
        <dbReference type="ChEBI" id="CHEBI:29035"/>
    </cofactor>
    <text evidence="6">Binds 1 Mn(2+) ion per subunit.</text>
</comment>
<evidence type="ECO:0000256" key="6">
    <source>
        <dbReference type="HAMAP-Rule" id="MF_01876"/>
    </source>
</evidence>
<dbReference type="InterPro" id="IPR007342">
    <property type="entry name" value="PsuG"/>
</dbReference>
<comment type="similarity">
    <text evidence="6">Belongs to the pseudouridine-5'-phosphate glycosidase family.</text>
</comment>
<geneLocation type="plasmid" evidence="8">
    <name>pcs-na-1</name>
</geneLocation>
<keyword evidence="2 6" id="KW-0378">Hydrolase</keyword>
<reference evidence="7 8" key="1">
    <citation type="submission" date="2017-05" db="EMBL/GenBank/DDBJ databases">
        <title>Complete genome sequence of Corynebacterium striatum KC-Na-1 isolated from Neophocaena asiaeorientalis in Korea.</title>
        <authorList>
            <person name="Kim J.H."/>
            <person name="Lee K."/>
        </authorList>
    </citation>
    <scope>NUCLEOTIDE SEQUENCE [LARGE SCALE GENOMIC DNA]</scope>
    <source>
        <strain evidence="7 8">KC-Na-01</strain>
        <plasmid evidence="8">pcs-na-1</plasmid>
    </source>
</reference>
<dbReference type="GO" id="GO:0016798">
    <property type="term" value="F:hydrolase activity, acting on glycosyl bonds"/>
    <property type="evidence" value="ECO:0007669"/>
    <property type="project" value="UniProtKB-KW"/>
</dbReference>
<comment type="catalytic activity">
    <reaction evidence="6">
        <text>D-ribose 5-phosphate + uracil = psi-UMP + H2O</text>
        <dbReference type="Rhea" id="RHEA:18337"/>
        <dbReference type="ChEBI" id="CHEBI:15377"/>
        <dbReference type="ChEBI" id="CHEBI:17568"/>
        <dbReference type="ChEBI" id="CHEBI:58380"/>
        <dbReference type="ChEBI" id="CHEBI:78346"/>
        <dbReference type="EC" id="4.2.1.70"/>
    </reaction>
</comment>
<evidence type="ECO:0000256" key="2">
    <source>
        <dbReference type="ARBA" id="ARBA00022801"/>
    </source>
</evidence>
<accession>A0A2Z2J042</accession>
<keyword evidence="1 6" id="KW-0479">Metal-binding</keyword>
<dbReference type="KEGG" id="cstr:CBE89_13180"/>
<feature type="binding site" evidence="6">
    <location>
        <position position="87"/>
    </location>
    <ligand>
        <name>substrate</name>
    </ligand>
</feature>
<keyword evidence="3 6" id="KW-0464">Manganese</keyword>
<protein>
    <recommendedName>
        <fullName evidence="6">Pseudouridine-5'-phosphate glycosidase</fullName>
        <shortName evidence="6">PsiMP glycosidase</shortName>
        <ecNumber evidence="6">4.2.1.70</ecNumber>
    </recommendedName>
</protein>
<feature type="active site" description="Nucleophile" evidence="6">
    <location>
        <position position="160"/>
    </location>
</feature>
<sequence>MHNVPIEYSDEVQNALSNGLPILGLESNVLSHGLPYPRNLEMFNACDEIIRSNGVVPALTFIRDKRICIGASPKDVELLTDDPKPIKVSARDIALCITQGKVGATTASASIAICELAGIRIFSTAGLGGVHRDFSETLDVSADLHEISSRKTIVVSAGVKKFLDIPKTSEVLESLGVPVVGFGTSEFPAFYCRKSGVFLESFSQDPIEIATAAATHIETVGPGGFLILVAPSKEIALDDELVEKAVQRSLINASSQGVRGKAITKFVMRAIDSETDNRSQTANFDVMVEVVNAAAQIARSLKPEFFLDSVAKK</sequence>
<evidence type="ECO:0000256" key="5">
    <source>
        <dbReference type="ARBA" id="ARBA00023295"/>
    </source>
</evidence>
<dbReference type="EC" id="4.2.1.70" evidence="6"/>
<feature type="active site" description="Proton donor" evidence="6">
    <location>
        <position position="26"/>
    </location>
</feature>
<dbReference type="GO" id="GO:0004730">
    <property type="term" value="F:pseudouridylate synthase activity"/>
    <property type="evidence" value="ECO:0007669"/>
    <property type="project" value="UniProtKB-UniRule"/>
</dbReference>
<evidence type="ECO:0000256" key="3">
    <source>
        <dbReference type="ARBA" id="ARBA00023211"/>
    </source>
</evidence>
<dbReference type="PANTHER" id="PTHR42909">
    <property type="entry name" value="ZGC:136858"/>
    <property type="match status" value="1"/>
</dbReference>
<keyword evidence="4 6" id="KW-0456">Lyase</keyword>
<comment type="function">
    <text evidence="6">Catalyzes the reversible cleavage of pseudouridine 5'-phosphate (PsiMP) to ribose 5-phosphate and uracil. Functions biologically in the cleavage direction, as part of a pseudouridine degradation pathway.</text>
</comment>
<dbReference type="GO" id="GO:0005737">
    <property type="term" value="C:cytoplasm"/>
    <property type="evidence" value="ECO:0007669"/>
    <property type="project" value="TreeGrafter"/>
</dbReference>
<organism evidence="7 8">
    <name type="scientific">Corynebacterium striatum</name>
    <dbReference type="NCBI Taxonomy" id="43770"/>
    <lineage>
        <taxon>Bacteria</taxon>
        <taxon>Bacillati</taxon>
        <taxon>Actinomycetota</taxon>
        <taxon>Actinomycetes</taxon>
        <taxon>Mycobacteriales</taxon>
        <taxon>Corynebacteriaceae</taxon>
        <taxon>Corynebacterium</taxon>
    </lineage>
</organism>
<dbReference type="SUPFAM" id="SSF110581">
    <property type="entry name" value="Indigoidine synthase A-like"/>
    <property type="match status" value="1"/>
</dbReference>
<evidence type="ECO:0000313" key="8">
    <source>
        <dbReference type="Proteomes" id="UP000250197"/>
    </source>
</evidence>
<evidence type="ECO:0000256" key="4">
    <source>
        <dbReference type="ARBA" id="ARBA00023239"/>
    </source>
</evidence>
<dbReference type="HAMAP" id="MF_01876">
    <property type="entry name" value="PsiMP_glycosidase"/>
    <property type="match status" value="1"/>
</dbReference>
<keyword evidence="7" id="KW-0614">Plasmid</keyword>
<dbReference type="Proteomes" id="UP000250197">
    <property type="component" value="Plasmid pCs-Na-1"/>
</dbReference>
<name>A0A2Z2J042_CORST</name>
<feature type="binding site" evidence="6">
    <location>
        <position position="139"/>
    </location>
    <ligand>
        <name>Mn(2+)</name>
        <dbReference type="ChEBI" id="CHEBI:29035"/>
    </ligand>
</feature>
<feature type="binding site" evidence="6">
    <location>
        <position position="107"/>
    </location>
    <ligand>
        <name>substrate</name>
    </ligand>
</feature>
<evidence type="ECO:0000256" key="1">
    <source>
        <dbReference type="ARBA" id="ARBA00022723"/>
    </source>
</evidence>
<dbReference type="Pfam" id="PF04227">
    <property type="entry name" value="Indigoidine_A"/>
    <property type="match status" value="1"/>
</dbReference>
<dbReference type="GO" id="GO:0046872">
    <property type="term" value="F:metal ion binding"/>
    <property type="evidence" value="ECO:0007669"/>
    <property type="project" value="UniProtKB-KW"/>
</dbReference>
<dbReference type="Gene3D" id="3.40.1790.10">
    <property type="entry name" value="Indigoidine synthase domain"/>
    <property type="match status" value="1"/>
</dbReference>
<dbReference type="EMBL" id="CP021253">
    <property type="protein sequence ID" value="ART22526.1"/>
    <property type="molecule type" value="Genomic_DNA"/>
</dbReference>
<gene>
    <name evidence="6" type="primary">psuG</name>
    <name evidence="7" type="ORF">CBE89_13180</name>
</gene>
<evidence type="ECO:0000313" key="7">
    <source>
        <dbReference type="EMBL" id="ART22526.1"/>
    </source>
</evidence>
<keyword evidence="5 6" id="KW-0326">Glycosidase</keyword>
<dbReference type="GO" id="GO:0046113">
    <property type="term" value="P:nucleobase catabolic process"/>
    <property type="evidence" value="ECO:0007669"/>
    <property type="project" value="UniProtKB-UniRule"/>
</dbReference>
<dbReference type="RefSeq" id="WP_086892515.1">
    <property type="nucleotide sequence ID" value="NZ_CP021253.1"/>
</dbReference>